<evidence type="ECO:0000313" key="3">
    <source>
        <dbReference type="Proteomes" id="UP001412067"/>
    </source>
</evidence>
<sequence>MATDAHRILFFPILLIIITIPATLSLSPAHLRSSLSHRRRLLLRQSLELTAPPPFSTSHPVSPTWSRAATPRCRRKAAALPRRSRRKHPNLPLPAPLHLRLLRHQDRHHQGPDAPHHLPCPNSPYLGIPVASPGALSPAGGGGGQPAGDSLIRSGTCNPDHRNTEQRQRRRRHLSCRSSYSAGRAGHRRPSNLDDLLSSDEFQSRLSFTNSLNSLCTALDLFQNKFLFF</sequence>
<comment type="caution">
    <text evidence="2">The sequence shown here is derived from an EMBL/GenBank/DDBJ whole genome shotgun (WGS) entry which is preliminary data.</text>
</comment>
<evidence type="ECO:0000256" key="1">
    <source>
        <dbReference type="SAM" id="MobiDB-lite"/>
    </source>
</evidence>
<keyword evidence="3" id="KW-1185">Reference proteome</keyword>
<name>A0ABR2M7H7_9ASPA</name>
<dbReference type="Proteomes" id="UP001412067">
    <property type="component" value="Unassembled WGS sequence"/>
</dbReference>
<protein>
    <submittedName>
        <fullName evidence="2">Uncharacterized protein</fullName>
    </submittedName>
</protein>
<evidence type="ECO:0000313" key="2">
    <source>
        <dbReference type="EMBL" id="KAK8959846.1"/>
    </source>
</evidence>
<organism evidence="2 3">
    <name type="scientific">Platanthera guangdongensis</name>
    <dbReference type="NCBI Taxonomy" id="2320717"/>
    <lineage>
        <taxon>Eukaryota</taxon>
        <taxon>Viridiplantae</taxon>
        <taxon>Streptophyta</taxon>
        <taxon>Embryophyta</taxon>
        <taxon>Tracheophyta</taxon>
        <taxon>Spermatophyta</taxon>
        <taxon>Magnoliopsida</taxon>
        <taxon>Liliopsida</taxon>
        <taxon>Asparagales</taxon>
        <taxon>Orchidaceae</taxon>
        <taxon>Orchidoideae</taxon>
        <taxon>Orchideae</taxon>
        <taxon>Orchidinae</taxon>
        <taxon>Platanthera</taxon>
    </lineage>
</organism>
<proteinExistence type="predicted"/>
<feature type="compositionally biased region" description="Polar residues" evidence="1">
    <location>
        <begin position="56"/>
        <end position="67"/>
    </location>
</feature>
<dbReference type="EMBL" id="JBBWWR010000011">
    <property type="protein sequence ID" value="KAK8959846.1"/>
    <property type="molecule type" value="Genomic_DNA"/>
</dbReference>
<feature type="region of interest" description="Disordered" evidence="1">
    <location>
        <begin position="52"/>
        <end position="72"/>
    </location>
</feature>
<accession>A0ABR2M7H7</accession>
<feature type="compositionally biased region" description="Low complexity" evidence="1">
    <location>
        <begin position="129"/>
        <end position="138"/>
    </location>
</feature>
<reference evidence="2 3" key="1">
    <citation type="journal article" date="2022" name="Nat. Plants">
        <title>Genomes of leafy and leafless Platanthera orchids illuminate the evolution of mycoheterotrophy.</title>
        <authorList>
            <person name="Li M.H."/>
            <person name="Liu K.W."/>
            <person name="Li Z."/>
            <person name="Lu H.C."/>
            <person name="Ye Q.L."/>
            <person name="Zhang D."/>
            <person name="Wang J.Y."/>
            <person name="Li Y.F."/>
            <person name="Zhong Z.M."/>
            <person name="Liu X."/>
            <person name="Yu X."/>
            <person name="Liu D.K."/>
            <person name="Tu X.D."/>
            <person name="Liu B."/>
            <person name="Hao Y."/>
            <person name="Liao X.Y."/>
            <person name="Jiang Y.T."/>
            <person name="Sun W.H."/>
            <person name="Chen J."/>
            <person name="Chen Y.Q."/>
            <person name="Ai Y."/>
            <person name="Zhai J.W."/>
            <person name="Wu S.S."/>
            <person name="Zhou Z."/>
            <person name="Hsiao Y.Y."/>
            <person name="Wu W.L."/>
            <person name="Chen Y.Y."/>
            <person name="Lin Y.F."/>
            <person name="Hsu J.L."/>
            <person name="Li C.Y."/>
            <person name="Wang Z.W."/>
            <person name="Zhao X."/>
            <person name="Zhong W.Y."/>
            <person name="Ma X.K."/>
            <person name="Ma L."/>
            <person name="Huang J."/>
            <person name="Chen G.Z."/>
            <person name="Huang M.Z."/>
            <person name="Huang L."/>
            <person name="Peng D.H."/>
            <person name="Luo Y.B."/>
            <person name="Zou S.Q."/>
            <person name="Chen S.P."/>
            <person name="Lan S."/>
            <person name="Tsai W.C."/>
            <person name="Van de Peer Y."/>
            <person name="Liu Z.J."/>
        </authorList>
    </citation>
    <scope>NUCLEOTIDE SEQUENCE [LARGE SCALE GENOMIC DNA]</scope>
    <source>
        <strain evidence="2">Lor288</strain>
    </source>
</reference>
<feature type="region of interest" description="Disordered" evidence="1">
    <location>
        <begin position="107"/>
        <end position="192"/>
    </location>
</feature>
<gene>
    <name evidence="2" type="ORF">KSP40_PGU017447</name>
</gene>